<keyword evidence="7 8" id="KW-0998">Cell outer membrane</keyword>
<evidence type="ECO:0000313" key="13">
    <source>
        <dbReference type="EMBL" id="SEL57744.1"/>
    </source>
</evidence>
<dbReference type="Pfam" id="PF07715">
    <property type="entry name" value="Plug"/>
    <property type="match status" value="1"/>
</dbReference>
<dbReference type="STRING" id="407022.SAMN05661044_02926"/>
<organism evidence="13 14">
    <name type="scientific">Olivibacter domesticus</name>
    <name type="common">Pseudosphingobacterium domesticum</name>
    <dbReference type="NCBI Taxonomy" id="407022"/>
    <lineage>
        <taxon>Bacteria</taxon>
        <taxon>Pseudomonadati</taxon>
        <taxon>Bacteroidota</taxon>
        <taxon>Sphingobacteriia</taxon>
        <taxon>Sphingobacteriales</taxon>
        <taxon>Sphingobacteriaceae</taxon>
        <taxon>Olivibacter</taxon>
    </lineage>
</organism>
<proteinExistence type="inferred from homology"/>
<keyword evidence="5 9" id="KW-0798">TonB box</keyword>
<sequence length="1062" mass="119021">MDTDRVNLNLHEIMKKTRFLTMLLNFIIPLSFGSTLSKFPLTFSIAHSSEKKLLQEVVKGQVLDGNEKPIPGVTVSLRGTGTVVATDVEGRFVLEKVPAGAVLVFKSVGYKQQEVPLSEKKILRIVMEDDVAGLDEVIVVGYGVAKKSDLTGAVSRINATDFQNQSLTQLTDMLAGTVAGFQANQGTSASGGSSMEIRGVNSINASTSPMIVLDGVIYNGSIADINPNDIESVDILKDASSSAVYGARAANGVMLVTTKKGVTGKPIIGFSTKQGLAEATSTDFAVRDPQNYLNYRRDFLRTLGNAVPAYYYDNPGALSAGVSIDQWRDASNNPNPDDTHEWLSRLSFFPQEVESYLSGNTVNWADEVLQKGRRQEYDLSISGGTDNMKYFWSVGYLDNEGIIIGDKFKNIRSRINLDSKVTDWLHVGINMQYSYRDQGAVPAHLGNMHQVSPFASIYEADGTINFYPHGYLTPNPLINTLGQDRNNNVQSLFASLYGELKLPFGITYRLSFQPRTSLDKDYNFWSTETIIGRETYGNGYATREDYSSFEWMVDNLLKWNRTFGVHGFDVTLLYNAEQFKSWSSEIGNQSFQPSPTLGYGGLQFGNNPFTNTNDIRYNGDGLMARINYSLMDRYLLTASVRRDGFSGFGQENPYATFPAAAVAWQVHKEKFFKVPMIDQFKLRASWGKNGNRDIGPYASFAQMESVQYYDGTNPVVGIYTSTLANPALSWEETKSLNFGADLTFFKNRFNLTVEYYNANTNKLLVERSLPTITGFKNVTTNIGSLANKGFEMTFSSLNMQRPNFTWRSTLNFSFNRNKIKSLFGEMGNYTLEGKTLTGEIPDYSNKWFIGQPLNVIWDYQVEGVWQEEQAAEAAKYGLKPGDYHVTDLDGNGLYEALQDKQFIGYTAPRYFIGLRNEFSFLKNFNASIFLRADLGHKRAFPQLIADYSTYDRRSTANFDYWTPENRSNEYPKLSRNMTVFGGNLMPYWNTAFLRVQDVTLSYTLPATMTEKLKAKNARVFISARNLFTVSSWPGWDPESVPDKDNAQVPMPKIYTLGLNFSL</sequence>
<evidence type="ECO:0000256" key="6">
    <source>
        <dbReference type="ARBA" id="ARBA00023136"/>
    </source>
</evidence>
<feature type="domain" description="TonB-dependent receptor-like beta-barrel" evidence="11">
    <location>
        <begin position="464"/>
        <end position="888"/>
    </location>
</feature>
<evidence type="ECO:0000256" key="1">
    <source>
        <dbReference type="ARBA" id="ARBA00004571"/>
    </source>
</evidence>
<evidence type="ECO:0000256" key="3">
    <source>
        <dbReference type="ARBA" id="ARBA00022452"/>
    </source>
</evidence>
<feature type="domain" description="TonB-dependent receptor plug" evidence="12">
    <location>
        <begin position="147"/>
        <end position="253"/>
    </location>
</feature>
<dbReference type="EMBL" id="FOAF01000002">
    <property type="protein sequence ID" value="SEL57744.1"/>
    <property type="molecule type" value="Genomic_DNA"/>
</dbReference>
<gene>
    <name evidence="13" type="ORF">SAMN05661044_02926</name>
</gene>
<dbReference type="GO" id="GO:0009279">
    <property type="term" value="C:cell outer membrane"/>
    <property type="evidence" value="ECO:0007669"/>
    <property type="project" value="UniProtKB-SubCell"/>
</dbReference>
<dbReference type="SUPFAM" id="SSF49464">
    <property type="entry name" value="Carboxypeptidase regulatory domain-like"/>
    <property type="match status" value="1"/>
</dbReference>
<dbReference type="NCBIfam" id="TIGR04057">
    <property type="entry name" value="SusC_RagA_signa"/>
    <property type="match status" value="1"/>
</dbReference>
<dbReference type="InterPro" id="IPR023996">
    <property type="entry name" value="TonB-dep_OMP_SusC/RagA"/>
</dbReference>
<dbReference type="InterPro" id="IPR000531">
    <property type="entry name" value="Beta-barrel_TonB"/>
</dbReference>
<dbReference type="AlphaFoldDB" id="A0A1H7RCW8"/>
<reference evidence="14" key="1">
    <citation type="submission" date="2016-10" db="EMBL/GenBank/DDBJ databases">
        <authorList>
            <person name="Varghese N."/>
            <person name="Submissions S."/>
        </authorList>
    </citation>
    <scope>NUCLEOTIDE SEQUENCE [LARGE SCALE GENOMIC DNA]</scope>
    <source>
        <strain evidence="14">DSM 18733</strain>
    </source>
</reference>
<dbReference type="Pfam" id="PF13715">
    <property type="entry name" value="CarbopepD_reg_2"/>
    <property type="match status" value="1"/>
</dbReference>
<accession>A0A1H7RCW8</accession>
<evidence type="ECO:0000256" key="2">
    <source>
        <dbReference type="ARBA" id="ARBA00022448"/>
    </source>
</evidence>
<comment type="subcellular location">
    <subcellularLocation>
        <location evidence="1 8">Cell outer membrane</location>
        <topology evidence="1 8">Multi-pass membrane protein</topology>
    </subcellularLocation>
</comment>
<evidence type="ECO:0000256" key="9">
    <source>
        <dbReference type="RuleBase" id="RU003357"/>
    </source>
</evidence>
<keyword evidence="14" id="KW-1185">Reference proteome</keyword>
<dbReference type="InterPro" id="IPR036942">
    <property type="entry name" value="Beta-barrel_TonB_sf"/>
</dbReference>
<dbReference type="Proteomes" id="UP000199421">
    <property type="component" value="Unassembled WGS sequence"/>
</dbReference>
<dbReference type="InterPro" id="IPR012910">
    <property type="entry name" value="Plug_dom"/>
</dbReference>
<evidence type="ECO:0000256" key="5">
    <source>
        <dbReference type="ARBA" id="ARBA00023077"/>
    </source>
</evidence>
<keyword evidence="3 8" id="KW-1134">Transmembrane beta strand</keyword>
<name>A0A1H7RCW8_OLID1</name>
<dbReference type="InterPro" id="IPR023997">
    <property type="entry name" value="TonB-dep_OMP_SusC/RagA_CS"/>
</dbReference>
<evidence type="ECO:0000256" key="4">
    <source>
        <dbReference type="ARBA" id="ARBA00022692"/>
    </source>
</evidence>
<dbReference type="InterPro" id="IPR008969">
    <property type="entry name" value="CarboxyPept-like_regulatory"/>
</dbReference>
<keyword evidence="4 8" id="KW-0812">Transmembrane</keyword>
<dbReference type="InterPro" id="IPR037066">
    <property type="entry name" value="Plug_dom_sf"/>
</dbReference>
<feature type="transmembrane region" description="Helical" evidence="10">
    <location>
        <begin position="20"/>
        <end position="41"/>
    </location>
</feature>
<keyword evidence="6 8" id="KW-0472">Membrane</keyword>
<evidence type="ECO:0000256" key="10">
    <source>
        <dbReference type="SAM" id="Phobius"/>
    </source>
</evidence>
<dbReference type="OrthoDB" id="9768177at2"/>
<keyword evidence="2 8" id="KW-0813">Transport</keyword>
<evidence type="ECO:0000259" key="12">
    <source>
        <dbReference type="Pfam" id="PF07715"/>
    </source>
</evidence>
<protein>
    <submittedName>
        <fullName evidence="13">TonB-linked outer membrane protein, SusC/RagA family</fullName>
    </submittedName>
</protein>
<keyword evidence="10" id="KW-1133">Transmembrane helix</keyword>
<evidence type="ECO:0000256" key="7">
    <source>
        <dbReference type="ARBA" id="ARBA00023237"/>
    </source>
</evidence>
<dbReference type="SUPFAM" id="SSF56935">
    <property type="entry name" value="Porins"/>
    <property type="match status" value="1"/>
</dbReference>
<evidence type="ECO:0000256" key="8">
    <source>
        <dbReference type="PROSITE-ProRule" id="PRU01360"/>
    </source>
</evidence>
<dbReference type="PROSITE" id="PS52016">
    <property type="entry name" value="TONB_DEPENDENT_REC_3"/>
    <property type="match status" value="1"/>
</dbReference>
<dbReference type="InterPro" id="IPR039426">
    <property type="entry name" value="TonB-dep_rcpt-like"/>
</dbReference>
<dbReference type="Gene3D" id="2.170.130.10">
    <property type="entry name" value="TonB-dependent receptor, plug domain"/>
    <property type="match status" value="1"/>
</dbReference>
<dbReference type="Gene3D" id="2.60.40.1120">
    <property type="entry name" value="Carboxypeptidase-like, regulatory domain"/>
    <property type="match status" value="1"/>
</dbReference>
<dbReference type="Gene3D" id="2.40.170.20">
    <property type="entry name" value="TonB-dependent receptor, beta-barrel domain"/>
    <property type="match status" value="1"/>
</dbReference>
<dbReference type="Pfam" id="PF00593">
    <property type="entry name" value="TonB_dep_Rec_b-barrel"/>
    <property type="match status" value="1"/>
</dbReference>
<evidence type="ECO:0000259" key="11">
    <source>
        <dbReference type="Pfam" id="PF00593"/>
    </source>
</evidence>
<evidence type="ECO:0000313" key="14">
    <source>
        <dbReference type="Proteomes" id="UP000199421"/>
    </source>
</evidence>
<comment type="similarity">
    <text evidence="8 9">Belongs to the TonB-dependent receptor family.</text>
</comment>
<dbReference type="NCBIfam" id="TIGR04056">
    <property type="entry name" value="OMP_RagA_SusC"/>
    <property type="match status" value="1"/>
</dbReference>